<evidence type="ECO:0000256" key="1">
    <source>
        <dbReference type="ARBA" id="ARBA00022723"/>
    </source>
</evidence>
<keyword evidence="2" id="KW-0378">Hydrolase</keyword>
<keyword evidence="9" id="KW-1185">Reference proteome</keyword>
<feature type="region of interest" description="Disordered" evidence="5">
    <location>
        <begin position="1180"/>
        <end position="1216"/>
    </location>
</feature>
<reference evidence="8" key="1">
    <citation type="journal article" date="2022" name="Int. J. Mol. Sci.">
        <title>Draft Genome of Tanacetum Coccineum: Genomic Comparison of Closely Related Tanacetum-Family Plants.</title>
        <authorList>
            <person name="Yamashiro T."/>
            <person name="Shiraishi A."/>
            <person name="Nakayama K."/>
            <person name="Satake H."/>
        </authorList>
    </citation>
    <scope>NUCLEOTIDE SEQUENCE</scope>
</reference>
<evidence type="ECO:0000259" key="7">
    <source>
        <dbReference type="PROSITE" id="PS50994"/>
    </source>
</evidence>
<dbReference type="InterPro" id="IPR039537">
    <property type="entry name" value="Retrotran_Ty1/copia-like"/>
</dbReference>
<dbReference type="PROSITE" id="PS50158">
    <property type="entry name" value="ZF_CCHC"/>
    <property type="match status" value="1"/>
</dbReference>
<evidence type="ECO:0000256" key="4">
    <source>
        <dbReference type="SAM" id="Coils"/>
    </source>
</evidence>
<feature type="coiled-coil region" evidence="4">
    <location>
        <begin position="1119"/>
        <end position="1146"/>
    </location>
</feature>
<feature type="region of interest" description="Disordered" evidence="5">
    <location>
        <begin position="1034"/>
        <end position="1061"/>
    </location>
</feature>
<dbReference type="InterPro" id="IPR001584">
    <property type="entry name" value="Integrase_cat-core"/>
</dbReference>
<dbReference type="InterPro" id="IPR001878">
    <property type="entry name" value="Znf_CCHC"/>
</dbReference>
<organism evidence="8 9">
    <name type="scientific">Tanacetum coccineum</name>
    <dbReference type="NCBI Taxonomy" id="301880"/>
    <lineage>
        <taxon>Eukaryota</taxon>
        <taxon>Viridiplantae</taxon>
        <taxon>Streptophyta</taxon>
        <taxon>Embryophyta</taxon>
        <taxon>Tracheophyta</taxon>
        <taxon>Spermatophyta</taxon>
        <taxon>Magnoliopsida</taxon>
        <taxon>eudicotyledons</taxon>
        <taxon>Gunneridae</taxon>
        <taxon>Pentapetalae</taxon>
        <taxon>asterids</taxon>
        <taxon>campanulids</taxon>
        <taxon>Asterales</taxon>
        <taxon>Asteraceae</taxon>
        <taxon>Asteroideae</taxon>
        <taxon>Anthemideae</taxon>
        <taxon>Anthemidinae</taxon>
        <taxon>Tanacetum</taxon>
    </lineage>
</organism>
<dbReference type="Gene3D" id="3.30.420.10">
    <property type="entry name" value="Ribonuclease H-like superfamily/Ribonuclease H"/>
    <property type="match status" value="1"/>
</dbReference>
<dbReference type="InterPro" id="IPR012337">
    <property type="entry name" value="RNaseH-like_sf"/>
</dbReference>
<dbReference type="PANTHER" id="PTHR42648:SF32">
    <property type="entry name" value="RIBONUCLEASE H-LIKE DOMAIN, GAG-PRE-INTEGRASE DOMAIN PROTEIN-RELATED"/>
    <property type="match status" value="1"/>
</dbReference>
<feature type="domain" description="Integrase catalytic" evidence="7">
    <location>
        <begin position="391"/>
        <end position="460"/>
    </location>
</feature>
<evidence type="ECO:0000313" key="9">
    <source>
        <dbReference type="Proteomes" id="UP001151760"/>
    </source>
</evidence>
<evidence type="ECO:0000256" key="3">
    <source>
        <dbReference type="PROSITE-ProRule" id="PRU00047"/>
    </source>
</evidence>
<dbReference type="Pfam" id="PF00098">
    <property type="entry name" value="zf-CCHC"/>
    <property type="match status" value="1"/>
</dbReference>
<reference evidence="8" key="2">
    <citation type="submission" date="2022-01" db="EMBL/GenBank/DDBJ databases">
        <authorList>
            <person name="Yamashiro T."/>
            <person name="Shiraishi A."/>
            <person name="Satake H."/>
            <person name="Nakayama K."/>
        </authorList>
    </citation>
    <scope>NUCLEOTIDE SEQUENCE</scope>
</reference>
<dbReference type="InterPro" id="IPR013103">
    <property type="entry name" value="RVT_2"/>
</dbReference>
<dbReference type="InterPro" id="IPR057670">
    <property type="entry name" value="SH3_retrovirus"/>
</dbReference>
<feature type="domain" description="CCHC-type" evidence="6">
    <location>
        <begin position="1290"/>
        <end position="1307"/>
    </location>
</feature>
<dbReference type="EMBL" id="BQNB010016411">
    <property type="protein sequence ID" value="GJT51482.1"/>
    <property type="molecule type" value="Genomic_DNA"/>
</dbReference>
<dbReference type="SMART" id="SM00343">
    <property type="entry name" value="ZnF_C2HC"/>
    <property type="match status" value="1"/>
</dbReference>
<keyword evidence="4" id="KW-0175">Coiled coil</keyword>
<comment type="caution">
    <text evidence="8">The sequence shown here is derived from an EMBL/GenBank/DDBJ whole genome shotgun (WGS) entry which is preliminary data.</text>
</comment>
<dbReference type="PROSITE" id="PS50994">
    <property type="entry name" value="INTEGRASE"/>
    <property type="match status" value="1"/>
</dbReference>
<evidence type="ECO:0000256" key="2">
    <source>
        <dbReference type="ARBA" id="ARBA00022801"/>
    </source>
</evidence>
<dbReference type="SUPFAM" id="SSF57756">
    <property type="entry name" value="Retrovirus zinc finger-like domains"/>
    <property type="match status" value="1"/>
</dbReference>
<evidence type="ECO:0000313" key="8">
    <source>
        <dbReference type="EMBL" id="GJT51482.1"/>
    </source>
</evidence>
<keyword evidence="1" id="KW-0479">Metal-binding</keyword>
<evidence type="ECO:0000256" key="5">
    <source>
        <dbReference type="SAM" id="MobiDB-lite"/>
    </source>
</evidence>
<keyword evidence="3" id="KW-0862">Zinc</keyword>
<dbReference type="Gene3D" id="4.10.60.10">
    <property type="entry name" value="Zinc finger, CCHC-type"/>
    <property type="match status" value="1"/>
</dbReference>
<dbReference type="Pfam" id="PF25597">
    <property type="entry name" value="SH3_retrovirus"/>
    <property type="match status" value="1"/>
</dbReference>
<gene>
    <name evidence="8" type="ORF">Tco_0977639</name>
</gene>
<feature type="region of interest" description="Disordered" evidence="5">
    <location>
        <begin position="1270"/>
        <end position="1333"/>
    </location>
</feature>
<feature type="compositionally biased region" description="Basic and acidic residues" evidence="5">
    <location>
        <begin position="1300"/>
        <end position="1314"/>
    </location>
</feature>
<evidence type="ECO:0000259" key="6">
    <source>
        <dbReference type="PROSITE" id="PS50158"/>
    </source>
</evidence>
<proteinExistence type="predicted"/>
<name>A0ABQ5EKW5_9ASTR</name>
<dbReference type="Proteomes" id="UP001151760">
    <property type="component" value="Unassembled WGS sequence"/>
</dbReference>
<dbReference type="InterPro" id="IPR036875">
    <property type="entry name" value="Znf_CCHC_sf"/>
</dbReference>
<feature type="region of interest" description="Disordered" evidence="5">
    <location>
        <begin position="911"/>
        <end position="952"/>
    </location>
</feature>
<keyword evidence="3" id="KW-0863">Zinc-finger</keyword>
<dbReference type="SUPFAM" id="SSF53098">
    <property type="entry name" value="Ribonuclease H-like"/>
    <property type="match status" value="1"/>
</dbReference>
<dbReference type="PANTHER" id="PTHR42648">
    <property type="entry name" value="TRANSPOSASE, PUTATIVE-RELATED"/>
    <property type="match status" value="1"/>
</dbReference>
<dbReference type="Pfam" id="PF07727">
    <property type="entry name" value="RVT_2"/>
    <property type="match status" value="1"/>
</dbReference>
<feature type="compositionally biased region" description="Basic and acidic residues" evidence="5">
    <location>
        <begin position="1043"/>
        <end position="1061"/>
    </location>
</feature>
<feature type="compositionally biased region" description="Polar residues" evidence="5">
    <location>
        <begin position="932"/>
        <end position="942"/>
    </location>
</feature>
<sequence length="1333" mass="151898">MKILLEPTSNKLMVDSNSLDHSYRDVSLRLPVNEEHAEFDESNAYVLERFYTSAGNPVKEILFKLNLPDHRSILTDSKLVIDPCILAILKGSFDLVSPFIRQTAELRFTKDFQDSPDDEEDTRSKLRPTKDFEAKYNKVKAKLALLSSSASASKSSMVKNKGLIDEAYEWDEEEVSSDDNEMVELMVLMALVEDNDIVSKEGVRNGEWVKISMRKVHTLLEMKDNDDRKNYLNYLILLAESQRHTTDPPIVVTDSSVTDYDSTDESSVCSTPLPPLEKLGGVEPISGPKTIKSILKSNSTFRAESLKGIIINEPSSVHVKGNKSASASKVNSAPAGKLKNVKIKDHHPLAIVMKELNNLKLQISKNQSSYSKNNQPRQCDIRKPIWYFSKFSSPYTPEQNGVAERKHRTLIEAARTMLSEFVFSKQYWTEAVANACYTQNRSTIVKRYLKTPYEIFRKIIPNIEFLHVFGCLVYNHNHKDHLGKFNEKADDGLGYSLVSKAFRVFNTIRQQTEETYYITFDESHNTIKIIKPSVDNISIAESDRYPLDEYLHPYEPSQRYQTNSNDVSFIEPYESLKPVVHEAEISEHLSPPNAKDASVHDTIPIPNPSLSIPSMTSPAPQDRWSHDKHIELVNIIGDPGAERAMTKELSAASAHECLFIDFPSKEEPKKVFEALKHPRWVDAMQDELNQFSRNKVWTLVLAPYGKTINGSKWVFRNKRDETRIVIKNKERLIKNKERLVAQGYNQQEGIDYDETFALIARLEAIRIFLAFVTYMKFIIYQMDVKSAFLNGKLKEEVYIKQPPGFESSEFPNHVCKLDKALYGLKKAPRAWYLKGTPSLGVWYPKCSGFDLKRYSDSDYVGCKMDKKHSRYHILKGDIIPTQYQLADIFTKPLDEPTFKRLIVQLDVPVESQAPKTSSQTEKKTEASKSKTGQLNKENQSSSAKDKSPSYPSASTLVVAEMHKEAQQAIGDPASLWATCEEGAHPQLSSGTNEELRSDEISKKIKLEDLSKLMQDIRSAFFSPDSLKDEPIIITDKSEEEETERYKDTHATSHDEPEDTSKLKLEQQKEKAETEVAFLKAHPLYLDVNHLTELLVTSLKPELSKLLVSHDFASCLPTELKELPSKITKLSREVKELKKHVRDMEIELLGDLKDIPKKLETFTSIVTDTLNRFATIMENASSKATDKSVPSAGHANASPAEGEKKTNQATKDKDSEIVKAKVKRKSLALKDKKESSDEECSTSWSEDEEYVMAVRDFKKFFKRRGRFVRHPRNDKKTFQRSQDEKNDKSERKCFRCGDPNHLIRECPKPPRDKNQRLFVGGSWSDSGEEDDEKI</sequence>
<dbReference type="InterPro" id="IPR036397">
    <property type="entry name" value="RNaseH_sf"/>
</dbReference>
<feature type="compositionally biased region" description="Basic and acidic residues" evidence="5">
    <location>
        <begin position="1200"/>
        <end position="1216"/>
    </location>
</feature>
<accession>A0ABQ5EKW5</accession>
<protein>
    <submittedName>
        <fullName evidence="8">Retrovirus-related pol polyprotein from transposon TNT 1-94</fullName>
    </submittedName>
</protein>
<feature type="compositionally biased region" description="Basic and acidic residues" evidence="5">
    <location>
        <begin position="1273"/>
        <end position="1294"/>
    </location>
</feature>